<feature type="transmembrane region" description="Helical" evidence="7">
    <location>
        <begin position="26"/>
        <end position="44"/>
    </location>
</feature>
<accession>F0S776</accession>
<feature type="transmembrane region" description="Helical" evidence="7">
    <location>
        <begin position="128"/>
        <end position="150"/>
    </location>
</feature>
<feature type="transmembrane region" description="Helical" evidence="7">
    <location>
        <begin position="50"/>
        <end position="70"/>
    </location>
</feature>
<evidence type="ECO:0000256" key="5">
    <source>
        <dbReference type="ARBA" id="ARBA00022777"/>
    </source>
</evidence>
<dbReference type="PRINTS" id="PR00344">
    <property type="entry name" value="BCTRLSENSOR"/>
</dbReference>
<dbReference type="InterPro" id="IPR005467">
    <property type="entry name" value="His_kinase_dom"/>
</dbReference>
<dbReference type="eggNOG" id="COG2205">
    <property type="taxonomic scope" value="Bacteria"/>
</dbReference>
<name>F0S776_PSESL</name>
<dbReference type="PROSITE" id="PS50109">
    <property type="entry name" value="HIS_KIN"/>
    <property type="match status" value="1"/>
</dbReference>
<dbReference type="InterPro" id="IPR050351">
    <property type="entry name" value="BphY/WalK/GraS-like"/>
</dbReference>
<dbReference type="InterPro" id="IPR004358">
    <property type="entry name" value="Sig_transdc_His_kin-like_C"/>
</dbReference>
<reference evidence="9 10" key="1">
    <citation type="journal article" date="2011" name="Stand. Genomic Sci.">
        <title>Complete genome sequence of the gliding, heparinolytic Pedobacter saltans type strain (113).</title>
        <authorList>
            <person name="Liolios K."/>
            <person name="Sikorski J."/>
            <person name="Lu M."/>
            <person name="Nolan M."/>
            <person name="Lapidus A."/>
            <person name="Lucas S."/>
            <person name="Hammon N."/>
            <person name="Deshpande S."/>
            <person name="Cheng J.F."/>
            <person name="Tapia R."/>
            <person name="Han C."/>
            <person name="Goodwin L."/>
            <person name="Pitluck S."/>
            <person name="Huntemann M."/>
            <person name="Ivanova N."/>
            <person name="Pagani I."/>
            <person name="Mavromatis K."/>
            <person name="Ovchinikova G."/>
            <person name="Pati A."/>
            <person name="Chen A."/>
            <person name="Palaniappan K."/>
            <person name="Land M."/>
            <person name="Hauser L."/>
            <person name="Brambilla E.M."/>
            <person name="Kotsyurbenko O."/>
            <person name="Rohde M."/>
            <person name="Tindall B.J."/>
            <person name="Abt B."/>
            <person name="Goker M."/>
            <person name="Detter J.C."/>
            <person name="Woyke T."/>
            <person name="Bristow J."/>
            <person name="Eisen J.A."/>
            <person name="Markowitz V."/>
            <person name="Hugenholtz P."/>
            <person name="Klenk H.P."/>
            <person name="Kyrpides N.C."/>
        </authorList>
    </citation>
    <scope>NUCLEOTIDE SEQUENCE [LARGE SCALE GENOMIC DNA]</scope>
    <source>
        <strain evidence="10">ATCC 51119 / DSM 12145 / JCM 21818 / LMG 10337 / NBRC 100064 / NCIMB 13643</strain>
    </source>
</reference>
<dbReference type="SUPFAM" id="SSF47384">
    <property type="entry name" value="Homodimeric domain of signal transducing histidine kinase"/>
    <property type="match status" value="1"/>
</dbReference>
<dbReference type="Pfam" id="PF02518">
    <property type="entry name" value="HATPase_c"/>
    <property type="match status" value="1"/>
</dbReference>
<keyword evidence="5 9" id="KW-0418">Kinase</keyword>
<dbReference type="Proteomes" id="UP000000310">
    <property type="component" value="Chromosome"/>
</dbReference>
<dbReference type="SMART" id="SM00387">
    <property type="entry name" value="HATPase_c"/>
    <property type="match status" value="1"/>
</dbReference>
<dbReference type="InterPro" id="IPR003661">
    <property type="entry name" value="HisK_dim/P_dom"/>
</dbReference>
<feature type="domain" description="Histidine kinase" evidence="8">
    <location>
        <begin position="214"/>
        <end position="427"/>
    </location>
</feature>
<dbReference type="InterPro" id="IPR003594">
    <property type="entry name" value="HATPase_dom"/>
</dbReference>
<dbReference type="Gene3D" id="1.10.287.130">
    <property type="match status" value="1"/>
</dbReference>
<keyword evidence="7" id="KW-1133">Transmembrane helix</keyword>
<evidence type="ECO:0000256" key="3">
    <source>
        <dbReference type="ARBA" id="ARBA00022553"/>
    </source>
</evidence>
<feature type="transmembrane region" description="Helical" evidence="7">
    <location>
        <begin position="162"/>
        <end position="180"/>
    </location>
</feature>
<reference evidence="10" key="2">
    <citation type="submission" date="2011-02" db="EMBL/GenBank/DDBJ databases">
        <title>The complete genome of Pedobacter saltans DSM 12145.</title>
        <authorList>
            <consortium name="US DOE Joint Genome Institute (JGI-PGF)"/>
            <person name="Lucas S."/>
            <person name="Copeland A."/>
            <person name="Lapidus A."/>
            <person name="Bruce D."/>
            <person name="Goodwin L."/>
            <person name="Pitluck S."/>
            <person name="Kyrpides N."/>
            <person name="Mavromatis K."/>
            <person name="Pagani I."/>
            <person name="Ivanova N."/>
            <person name="Ovchinnikova G."/>
            <person name="Lu M."/>
            <person name="Detter J.C."/>
            <person name="Han C."/>
            <person name="Land M."/>
            <person name="Hauser L."/>
            <person name="Markowitz V."/>
            <person name="Cheng J.-F."/>
            <person name="Hugenholtz P."/>
            <person name="Woyke T."/>
            <person name="Wu D."/>
            <person name="Tindall B."/>
            <person name="Pomrenke H.G."/>
            <person name="Brambilla E."/>
            <person name="Klenk H.-P."/>
            <person name="Eisen J.A."/>
        </authorList>
    </citation>
    <scope>NUCLEOTIDE SEQUENCE [LARGE SCALE GENOMIC DNA]</scope>
    <source>
        <strain evidence="10">ATCC 51119 / DSM 12145 / JCM 21818 / LMG 10337 / NBRC 100064 / NCIMB 13643</strain>
    </source>
</reference>
<dbReference type="OrthoDB" id="9810447at2"/>
<organism evidence="9 10">
    <name type="scientific">Pseudopedobacter saltans (strain ATCC 51119 / DSM 12145 / JCM 21818 / CCUG 39354 / LMG 10337 / NBRC 100064 / NCIMB 13643)</name>
    <name type="common">Pedobacter saltans</name>
    <dbReference type="NCBI Taxonomy" id="762903"/>
    <lineage>
        <taxon>Bacteria</taxon>
        <taxon>Pseudomonadati</taxon>
        <taxon>Bacteroidota</taxon>
        <taxon>Sphingobacteriia</taxon>
        <taxon>Sphingobacteriales</taxon>
        <taxon>Sphingobacteriaceae</taxon>
        <taxon>Pseudopedobacter</taxon>
    </lineage>
</organism>
<dbReference type="PANTHER" id="PTHR45453">
    <property type="entry name" value="PHOSPHATE REGULON SENSOR PROTEIN PHOR"/>
    <property type="match status" value="1"/>
</dbReference>
<dbReference type="STRING" id="762903.Pedsa_3820"/>
<dbReference type="HOGENOM" id="CLU_047118_0_0_10"/>
<dbReference type="GO" id="GO:0016036">
    <property type="term" value="P:cellular response to phosphate starvation"/>
    <property type="evidence" value="ECO:0007669"/>
    <property type="project" value="TreeGrafter"/>
</dbReference>
<evidence type="ECO:0000259" key="8">
    <source>
        <dbReference type="PROSITE" id="PS50109"/>
    </source>
</evidence>
<sequence>MGLDRLRIIWNKIIGSKEDFELSSRFFHHICVFGMVALFINIPLNIYIGLPLLTFVLIIVLIGLFFCYYLSRFRDRYEIAILIFEMMSTAFAAIHFFFSSGINGAGLLYFLLFFFLNITVAPRRQYPFWLLLNLILVAGALVIEYNYPYLIENQYETKIERFYDLFIAYFITLVMLLLLVREIWKSYFIEKNGYEKRTKELAKLNEEKSKLFSIVAHDLRSPILSIKGYLESLNAISFSEEEKNLINKKLLEDTISANEMMDNLLTWVKNQLDGVEPNLLRFKLADNLKITIDLCRNSALNKNINLTVNIDEDVDIVADREMIKVVVRNLLVNAIKFTGEGGNVLLKAENKDGNCLIHITDNGIGFSNSDKKAVFSHRLKSKTGTRNEKGTALGLIICRDYTLIQKGKIAMQSKEGMGTTFTLTFPA</sequence>
<keyword evidence="4" id="KW-0808">Transferase</keyword>
<evidence type="ECO:0000256" key="4">
    <source>
        <dbReference type="ARBA" id="ARBA00022679"/>
    </source>
</evidence>
<dbReference type="CDD" id="cd00075">
    <property type="entry name" value="HATPase"/>
    <property type="match status" value="1"/>
</dbReference>
<dbReference type="EMBL" id="CP002545">
    <property type="protein sequence ID" value="ADY54349.1"/>
    <property type="molecule type" value="Genomic_DNA"/>
</dbReference>
<keyword evidence="10" id="KW-1185">Reference proteome</keyword>
<dbReference type="AlphaFoldDB" id="F0S776"/>
<dbReference type="RefSeq" id="WP_013634829.1">
    <property type="nucleotide sequence ID" value="NC_015177.1"/>
</dbReference>
<dbReference type="PANTHER" id="PTHR45453:SF1">
    <property type="entry name" value="PHOSPHATE REGULON SENSOR PROTEIN PHOR"/>
    <property type="match status" value="1"/>
</dbReference>
<dbReference type="Gene3D" id="3.30.565.10">
    <property type="entry name" value="Histidine kinase-like ATPase, C-terminal domain"/>
    <property type="match status" value="1"/>
</dbReference>
<keyword evidence="6" id="KW-0902">Two-component regulatory system</keyword>
<evidence type="ECO:0000256" key="6">
    <source>
        <dbReference type="ARBA" id="ARBA00023012"/>
    </source>
</evidence>
<keyword evidence="3" id="KW-0597">Phosphoprotein</keyword>
<comment type="catalytic activity">
    <reaction evidence="1">
        <text>ATP + protein L-histidine = ADP + protein N-phospho-L-histidine.</text>
        <dbReference type="EC" id="2.7.13.3"/>
    </reaction>
</comment>
<evidence type="ECO:0000313" key="9">
    <source>
        <dbReference type="EMBL" id="ADY54349.1"/>
    </source>
</evidence>
<dbReference type="Pfam" id="PF00512">
    <property type="entry name" value="HisKA"/>
    <property type="match status" value="1"/>
</dbReference>
<dbReference type="SMART" id="SM00388">
    <property type="entry name" value="HisKA"/>
    <property type="match status" value="1"/>
</dbReference>
<proteinExistence type="predicted"/>
<keyword evidence="7" id="KW-0472">Membrane</keyword>
<protein>
    <recommendedName>
        <fullName evidence="2">histidine kinase</fullName>
        <ecNumber evidence="2">2.7.13.3</ecNumber>
    </recommendedName>
</protein>
<dbReference type="KEGG" id="psn:Pedsa_3820"/>
<dbReference type="InterPro" id="IPR036097">
    <property type="entry name" value="HisK_dim/P_sf"/>
</dbReference>
<dbReference type="CDD" id="cd00082">
    <property type="entry name" value="HisKA"/>
    <property type="match status" value="1"/>
</dbReference>
<dbReference type="EC" id="2.7.13.3" evidence="2"/>
<dbReference type="GO" id="GO:0000155">
    <property type="term" value="F:phosphorelay sensor kinase activity"/>
    <property type="evidence" value="ECO:0007669"/>
    <property type="project" value="InterPro"/>
</dbReference>
<evidence type="ECO:0000256" key="7">
    <source>
        <dbReference type="SAM" id="Phobius"/>
    </source>
</evidence>
<evidence type="ECO:0000256" key="1">
    <source>
        <dbReference type="ARBA" id="ARBA00000085"/>
    </source>
</evidence>
<dbReference type="GO" id="GO:0004721">
    <property type="term" value="F:phosphoprotein phosphatase activity"/>
    <property type="evidence" value="ECO:0007669"/>
    <property type="project" value="TreeGrafter"/>
</dbReference>
<dbReference type="GO" id="GO:0005886">
    <property type="term" value="C:plasma membrane"/>
    <property type="evidence" value="ECO:0007669"/>
    <property type="project" value="TreeGrafter"/>
</dbReference>
<evidence type="ECO:0000313" key="10">
    <source>
        <dbReference type="Proteomes" id="UP000000310"/>
    </source>
</evidence>
<keyword evidence="7" id="KW-0812">Transmembrane</keyword>
<gene>
    <name evidence="9" type="ordered locus">Pedsa_3820</name>
</gene>
<dbReference type="SUPFAM" id="SSF55874">
    <property type="entry name" value="ATPase domain of HSP90 chaperone/DNA topoisomerase II/histidine kinase"/>
    <property type="match status" value="1"/>
</dbReference>
<dbReference type="InterPro" id="IPR036890">
    <property type="entry name" value="HATPase_C_sf"/>
</dbReference>
<evidence type="ECO:0000256" key="2">
    <source>
        <dbReference type="ARBA" id="ARBA00012438"/>
    </source>
</evidence>